<accession>A0A927MZ56</accession>
<dbReference type="Proteomes" id="UP000638648">
    <property type="component" value="Unassembled WGS sequence"/>
</dbReference>
<dbReference type="FunFam" id="3.40.50.1980:FF:000001">
    <property type="entry name" value="Histidinol dehydrogenase"/>
    <property type="match status" value="1"/>
</dbReference>
<evidence type="ECO:0000256" key="1">
    <source>
        <dbReference type="ARBA" id="ARBA00001947"/>
    </source>
</evidence>
<feature type="active site" description="Proton acceptor" evidence="10">
    <location>
        <position position="344"/>
    </location>
</feature>
<evidence type="ECO:0000256" key="5">
    <source>
        <dbReference type="ARBA" id="ARBA00016531"/>
    </source>
</evidence>
<evidence type="ECO:0000256" key="4">
    <source>
        <dbReference type="ARBA" id="ARBA00010178"/>
    </source>
</evidence>
<comment type="similarity">
    <text evidence="4 9 11">Belongs to the histidinol dehydrogenase family.</text>
</comment>
<reference evidence="12" key="1">
    <citation type="submission" date="2020-10" db="EMBL/GenBank/DDBJ databases">
        <title>Sequencing the genomes of 1000 actinobacteria strains.</title>
        <authorList>
            <person name="Klenk H.-P."/>
        </authorList>
    </citation>
    <scope>NUCLEOTIDE SEQUENCE</scope>
    <source>
        <strain evidence="12">DSM 45354</strain>
    </source>
</reference>
<dbReference type="GO" id="GO:0046872">
    <property type="term" value="F:metal ion binding"/>
    <property type="evidence" value="ECO:0007669"/>
    <property type="project" value="UniProtKB-KW"/>
</dbReference>
<name>A0A927MZ56_9ACTN</name>
<protein>
    <recommendedName>
        <fullName evidence="5">Histidinol dehydrogenase</fullName>
    </recommendedName>
</protein>
<keyword evidence="6" id="KW-0479">Metal-binding</keyword>
<dbReference type="NCBIfam" id="TIGR00069">
    <property type="entry name" value="hisD"/>
    <property type="match status" value="1"/>
</dbReference>
<evidence type="ECO:0000256" key="3">
    <source>
        <dbReference type="ARBA" id="ARBA00004940"/>
    </source>
</evidence>
<dbReference type="PRINTS" id="PR00083">
    <property type="entry name" value="HOLDHDRGNASE"/>
</dbReference>
<gene>
    <name evidence="12" type="ORF">HEB94_005862</name>
</gene>
<dbReference type="RefSeq" id="WP_192752673.1">
    <property type="nucleotide sequence ID" value="NZ_BAABJL010000273.1"/>
</dbReference>
<dbReference type="InterPro" id="IPR016161">
    <property type="entry name" value="Ald_DH/histidinol_DH"/>
</dbReference>
<dbReference type="GO" id="GO:0051287">
    <property type="term" value="F:NAD binding"/>
    <property type="evidence" value="ECO:0007669"/>
    <property type="project" value="InterPro"/>
</dbReference>
<dbReference type="GO" id="GO:0005829">
    <property type="term" value="C:cytosol"/>
    <property type="evidence" value="ECO:0007669"/>
    <property type="project" value="TreeGrafter"/>
</dbReference>
<dbReference type="InterPro" id="IPR012131">
    <property type="entry name" value="Hstdl_DH"/>
</dbReference>
<sequence length="449" mass="46646">MTGNVGVADLRLVDWGTAAAEERHRILARGGDHAGVGEGLRSAIADIVEDVRSRGDAALVDALGGFDKMNLPVEGLRVSEEEFDAARAAVSEPLVEAIRTSIAQVRAFNELIVQRASWTARPRPGLVVGEQAAAIPSVGLYVPSGKGSFPSVLIQIATPAVVAGVDRIVVMVAPVPGGAGQVDPATLVAARELGLTEVYRSNGPAGIAALASGTETVAKVRKIVGPGSPAVTCAQLEVQRLGCVVEVGFGPTDALIVADDSADLRWLAADLINEAEHGADSSAVLVSTSRAVLEGVREHVAQQVAELPEPRRTYARTSIAVNGGLVFASSREEAMEVANAYAPEHLQLAVADPEEWLPLARYAGTVLLGQWTTFAASNFAIGTPATLPTTGFAQVSSGVTASTYLVRAAVAHVDESEFRRLAPVVTALAHHEGFPAHAATVTVRQPDNA</sequence>
<dbReference type="GO" id="GO:0000105">
    <property type="term" value="P:L-histidine biosynthetic process"/>
    <property type="evidence" value="ECO:0007669"/>
    <property type="project" value="InterPro"/>
</dbReference>
<evidence type="ECO:0000256" key="10">
    <source>
        <dbReference type="PIRSR" id="PIRSR000099-1"/>
    </source>
</evidence>
<dbReference type="InterPro" id="IPR022695">
    <property type="entry name" value="Histidinol_DH_monofunct"/>
</dbReference>
<proteinExistence type="inferred from homology"/>
<dbReference type="Gene3D" id="1.20.5.1300">
    <property type="match status" value="1"/>
</dbReference>
<evidence type="ECO:0000313" key="13">
    <source>
        <dbReference type="Proteomes" id="UP000638648"/>
    </source>
</evidence>
<dbReference type="Gene3D" id="3.40.50.1980">
    <property type="entry name" value="Nitrogenase molybdenum iron protein domain"/>
    <property type="match status" value="2"/>
</dbReference>
<dbReference type="AlphaFoldDB" id="A0A927MZ56"/>
<evidence type="ECO:0000256" key="6">
    <source>
        <dbReference type="ARBA" id="ARBA00022723"/>
    </source>
</evidence>
<evidence type="ECO:0000256" key="2">
    <source>
        <dbReference type="ARBA" id="ARBA00003850"/>
    </source>
</evidence>
<comment type="function">
    <text evidence="2">Catalyzes the sequential NAD-dependent oxidations of L-histidinol to L-histidinaldehyde and then to L-histidine.</text>
</comment>
<dbReference type="CDD" id="cd06572">
    <property type="entry name" value="Histidinol_dh"/>
    <property type="match status" value="1"/>
</dbReference>
<dbReference type="GO" id="GO:0004399">
    <property type="term" value="F:histidinol dehydrogenase activity"/>
    <property type="evidence" value="ECO:0007669"/>
    <property type="project" value="InterPro"/>
</dbReference>
<dbReference type="Pfam" id="PF00815">
    <property type="entry name" value="Histidinol_dh"/>
    <property type="match status" value="1"/>
</dbReference>
<evidence type="ECO:0000256" key="8">
    <source>
        <dbReference type="ARBA" id="ARBA00023002"/>
    </source>
</evidence>
<keyword evidence="7" id="KW-0862">Zinc</keyword>
<evidence type="ECO:0000256" key="11">
    <source>
        <dbReference type="RuleBase" id="RU004175"/>
    </source>
</evidence>
<dbReference type="PIRSF" id="PIRSF000099">
    <property type="entry name" value="Histidinol_dh"/>
    <property type="match status" value="1"/>
</dbReference>
<keyword evidence="13" id="KW-1185">Reference proteome</keyword>
<comment type="caution">
    <text evidence="12">The sequence shown here is derived from an EMBL/GenBank/DDBJ whole genome shotgun (WGS) entry which is preliminary data.</text>
</comment>
<dbReference type="PANTHER" id="PTHR21256">
    <property type="entry name" value="HISTIDINOL DEHYDROGENASE HDH"/>
    <property type="match status" value="1"/>
</dbReference>
<dbReference type="PANTHER" id="PTHR21256:SF2">
    <property type="entry name" value="HISTIDINE BIOSYNTHESIS TRIFUNCTIONAL PROTEIN"/>
    <property type="match status" value="1"/>
</dbReference>
<dbReference type="SUPFAM" id="SSF53720">
    <property type="entry name" value="ALDH-like"/>
    <property type="match status" value="1"/>
</dbReference>
<comment type="cofactor">
    <cofactor evidence="1">
        <name>Zn(2+)</name>
        <dbReference type="ChEBI" id="CHEBI:29105"/>
    </cofactor>
</comment>
<keyword evidence="8 9" id="KW-0560">Oxidoreductase</keyword>
<feature type="active site" description="Proton acceptor" evidence="10">
    <location>
        <position position="345"/>
    </location>
</feature>
<comment type="pathway">
    <text evidence="3">Amino-acid biosynthesis; L-histidine biosynthesis; L-histidine from 5-phospho-alpha-D-ribose 1-diphosphate: step 9/9.</text>
</comment>
<evidence type="ECO:0000256" key="9">
    <source>
        <dbReference type="PIRNR" id="PIRNR000099"/>
    </source>
</evidence>
<dbReference type="EMBL" id="JADBEM010000001">
    <property type="protein sequence ID" value="MBE1609014.1"/>
    <property type="molecule type" value="Genomic_DNA"/>
</dbReference>
<evidence type="ECO:0000313" key="12">
    <source>
        <dbReference type="EMBL" id="MBE1609014.1"/>
    </source>
</evidence>
<organism evidence="12 13">
    <name type="scientific">Actinopolymorpha pittospori</name>
    <dbReference type="NCBI Taxonomy" id="648752"/>
    <lineage>
        <taxon>Bacteria</taxon>
        <taxon>Bacillati</taxon>
        <taxon>Actinomycetota</taxon>
        <taxon>Actinomycetes</taxon>
        <taxon>Propionibacteriales</taxon>
        <taxon>Actinopolymorphaceae</taxon>
        <taxon>Actinopolymorpha</taxon>
    </lineage>
</organism>
<evidence type="ECO:0000256" key="7">
    <source>
        <dbReference type="ARBA" id="ARBA00022833"/>
    </source>
</evidence>